<dbReference type="RefSeq" id="WP_119780361.1">
    <property type="nucleotide sequence ID" value="NZ_QYUK01000011.1"/>
</dbReference>
<comment type="caution">
    <text evidence="2">The sequence shown here is derived from an EMBL/GenBank/DDBJ whole genome shotgun (WGS) entry which is preliminary data.</text>
</comment>
<dbReference type="Proteomes" id="UP000284605">
    <property type="component" value="Unassembled WGS sequence"/>
</dbReference>
<reference evidence="2 3" key="1">
    <citation type="submission" date="2018-09" db="EMBL/GenBank/DDBJ databases">
        <authorList>
            <person name="Zhu H."/>
        </authorList>
    </citation>
    <scope>NUCLEOTIDE SEQUENCE [LARGE SCALE GENOMIC DNA]</scope>
    <source>
        <strain evidence="2 3">K1W22B-8</strain>
    </source>
</reference>
<keyword evidence="3" id="KW-1185">Reference proteome</keyword>
<proteinExistence type="predicted"/>
<dbReference type="OrthoDB" id="9775889at2"/>
<dbReference type="AlphaFoldDB" id="A0A418WGL8"/>
<feature type="region of interest" description="Disordered" evidence="1">
    <location>
        <begin position="1"/>
        <end position="20"/>
    </location>
</feature>
<feature type="compositionally biased region" description="Basic and acidic residues" evidence="1">
    <location>
        <begin position="1"/>
        <end position="10"/>
    </location>
</feature>
<dbReference type="InterPro" id="IPR017853">
    <property type="entry name" value="GH"/>
</dbReference>
<dbReference type="Gene3D" id="3.20.20.80">
    <property type="entry name" value="Glycosidases"/>
    <property type="match status" value="1"/>
</dbReference>
<organism evidence="2 3">
    <name type="scientific">Oleomonas cavernae</name>
    <dbReference type="NCBI Taxonomy" id="2320859"/>
    <lineage>
        <taxon>Bacteria</taxon>
        <taxon>Pseudomonadati</taxon>
        <taxon>Pseudomonadota</taxon>
        <taxon>Alphaproteobacteria</taxon>
        <taxon>Acetobacterales</taxon>
        <taxon>Acetobacteraceae</taxon>
        <taxon>Oleomonas</taxon>
    </lineage>
</organism>
<evidence type="ECO:0000313" key="2">
    <source>
        <dbReference type="EMBL" id="RJF89120.1"/>
    </source>
</evidence>
<protein>
    <submittedName>
        <fullName evidence="2">Uncharacterized protein</fullName>
    </submittedName>
</protein>
<feature type="compositionally biased region" description="Basic residues" evidence="1">
    <location>
        <begin position="11"/>
        <end position="20"/>
    </location>
</feature>
<evidence type="ECO:0000313" key="3">
    <source>
        <dbReference type="Proteomes" id="UP000284605"/>
    </source>
</evidence>
<gene>
    <name evidence="2" type="ORF">D3874_20830</name>
</gene>
<dbReference type="EMBL" id="QYUK01000011">
    <property type="protein sequence ID" value="RJF89120.1"/>
    <property type="molecule type" value="Genomic_DNA"/>
</dbReference>
<evidence type="ECO:0000256" key="1">
    <source>
        <dbReference type="SAM" id="MobiDB-lite"/>
    </source>
</evidence>
<sequence>MTRFHSTEKRSNRRSCRQGRQGRRLATILLAGLVLAPRLAAAEDAAPRRPFLAYHESWFERPATGPAATTLVMVPDYVSIVALAFVKPDLAYAGDLDLGGTGLNYSFPGTVLREAIRQLKHWHPGTRVVLSVGGSGYAGGWGGYNPQALGQLVRDLEADGVDLDYEAANAACAPDGGTGRIACATDATWRSLVARTRAALPRPFLLTLPAWSTGAFGEGKWRDAPPGGSYTGVMLDLLRSPLAREIDLISIMAYDAGPSFDPVAAYRAYREVWPGPLALGLPVAPSLHGGPQWDLPQVAQRFAAITGQDPAAGAMLYGLLARQPTKPTADRPDGRGMAQALCRALALTGCEVSLP</sequence>
<dbReference type="SUPFAM" id="SSF51445">
    <property type="entry name" value="(Trans)glycosidases"/>
    <property type="match status" value="1"/>
</dbReference>
<name>A0A418WGL8_9PROT</name>
<accession>A0A418WGL8</accession>